<gene>
    <name evidence="2" type="ORF">H4W31_007493</name>
</gene>
<comment type="caution">
    <text evidence="2">The sequence shown here is derived from an EMBL/GenBank/DDBJ whole genome shotgun (WGS) entry which is preliminary data.</text>
</comment>
<evidence type="ECO:0000313" key="2">
    <source>
        <dbReference type="EMBL" id="MBE1491855.1"/>
    </source>
</evidence>
<evidence type="ECO:0000313" key="3">
    <source>
        <dbReference type="Proteomes" id="UP000649753"/>
    </source>
</evidence>
<name>A0A927MDV5_9ACTN</name>
<dbReference type="AlphaFoldDB" id="A0A927MDV5"/>
<reference evidence="2" key="1">
    <citation type="submission" date="2020-10" db="EMBL/GenBank/DDBJ databases">
        <title>Sequencing the genomes of 1000 actinobacteria strains.</title>
        <authorList>
            <person name="Klenk H.-P."/>
        </authorList>
    </citation>
    <scope>NUCLEOTIDE SEQUENCE</scope>
    <source>
        <strain evidence="2">DSM 46832</strain>
    </source>
</reference>
<organism evidence="2 3">
    <name type="scientific">Plantactinospora soyae</name>
    <dbReference type="NCBI Taxonomy" id="1544732"/>
    <lineage>
        <taxon>Bacteria</taxon>
        <taxon>Bacillati</taxon>
        <taxon>Actinomycetota</taxon>
        <taxon>Actinomycetes</taxon>
        <taxon>Micromonosporales</taxon>
        <taxon>Micromonosporaceae</taxon>
        <taxon>Plantactinospora</taxon>
    </lineage>
</organism>
<dbReference type="RefSeq" id="WP_192770847.1">
    <property type="nucleotide sequence ID" value="NZ_JADBEB010000001.1"/>
</dbReference>
<accession>A0A927MDV5</accession>
<keyword evidence="1" id="KW-0812">Transmembrane</keyword>
<dbReference type="Proteomes" id="UP000649753">
    <property type="component" value="Unassembled WGS sequence"/>
</dbReference>
<proteinExistence type="predicted"/>
<keyword evidence="3" id="KW-1185">Reference proteome</keyword>
<keyword evidence="1" id="KW-1133">Transmembrane helix</keyword>
<feature type="transmembrane region" description="Helical" evidence="1">
    <location>
        <begin position="25"/>
        <end position="48"/>
    </location>
</feature>
<evidence type="ECO:0000256" key="1">
    <source>
        <dbReference type="SAM" id="Phobius"/>
    </source>
</evidence>
<protein>
    <submittedName>
        <fullName evidence="2">Uncharacterized protein</fullName>
    </submittedName>
</protein>
<dbReference type="EMBL" id="JADBEB010000001">
    <property type="protein sequence ID" value="MBE1491855.1"/>
    <property type="molecule type" value="Genomic_DNA"/>
</dbReference>
<keyword evidence="1" id="KW-0472">Membrane</keyword>
<sequence>MVTVDLALLGSELLAAEESQATPMITLVLPLLAVVLSPLTAWLTFQFVRKRELAESVRVEVERMQQVTLPSLAATTRHEVERDTEVARQAEERSRREAVRREALKWTTPILMAADELNSRLGNVLEGGAYPALEPGWRRPDSWSMSHDYLRSSTLYLFSAYFSYVQLLRRSLNFELFRSQEEKDALFGGIEAVASALATYPTPWSSAGRDAQVFRLQQRALGELLFVDGVEGPTCMTYADFTGRMTEDRFVQQLAPLRELLDGLMPVQEDCRWRRLVETRNELYALSKVCRGLLAGVAD</sequence>